<organism evidence="1 2">
    <name type="scientific">Paenibacillus alginolyticus</name>
    <dbReference type="NCBI Taxonomy" id="59839"/>
    <lineage>
        <taxon>Bacteria</taxon>
        <taxon>Bacillati</taxon>
        <taxon>Bacillota</taxon>
        <taxon>Bacilli</taxon>
        <taxon>Bacillales</taxon>
        <taxon>Paenibacillaceae</taxon>
        <taxon>Paenibacillus</taxon>
    </lineage>
</organism>
<keyword evidence="2" id="KW-1185">Reference proteome</keyword>
<proteinExistence type="predicted"/>
<accession>A0ABT4GPQ7</accession>
<reference evidence="1 2" key="1">
    <citation type="submission" date="2022-05" db="EMBL/GenBank/DDBJ databases">
        <title>Genome Sequencing of Bee-Associated Microbes.</title>
        <authorList>
            <person name="Dunlap C."/>
        </authorList>
    </citation>
    <scope>NUCLEOTIDE SEQUENCE [LARGE SCALE GENOMIC DNA]</scope>
    <source>
        <strain evidence="1 2">NRRL B-14421</strain>
    </source>
</reference>
<evidence type="ECO:0000313" key="2">
    <source>
        <dbReference type="Proteomes" id="UP001527099"/>
    </source>
</evidence>
<dbReference type="SUPFAM" id="SSF55729">
    <property type="entry name" value="Acyl-CoA N-acyltransferases (Nat)"/>
    <property type="match status" value="1"/>
</dbReference>
<comment type="caution">
    <text evidence="1">The sequence shown here is derived from an EMBL/GenBank/DDBJ whole genome shotgun (WGS) entry which is preliminary data.</text>
</comment>
<evidence type="ECO:0000313" key="1">
    <source>
        <dbReference type="EMBL" id="MCY9698207.1"/>
    </source>
</evidence>
<gene>
    <name evidence="1" type="ORF">M5X19_36005</name>
</gene>
<dbReference type="Gene3D" id="3.40.630.30">
    <property type="match status" value="1"/>
</dbReference>
<sequence length="61" mass="7427">GQLLLKWAENYIKNKGRTRIRLDCMAENDRLNQYYLDSGFQHIRLLHWDNGWKINLYEKSS</sequence>
<dbReference type="Proteomes" id="UP001527099">
    <property type="component" value="Unassembled WGS sequence"/>
</dbReference>
<feature type="non-terminal residue" evidence="1">
    <location>
        <position position="1"/>
    </location>
</feature>
<dbReference type="EMBL" id="JAMDMX010000214">
    <property type="protein sequence ID" value="MCY9698207.1"/>
    <property type="molecule type" value="Genomic_DNA"/>
</dbReference>
<protein>
    <submittedName>
        <fullName evidence="1">GNAT family N-acetyltransferase</fullName>
    </submittedName>
</protein>
<dbReference type="InterPro" id="IPR016181">
    <property type="entry name" value="Acyl_CoA_acyltransferase"/>
</dbReference>
<name>A0ABT4GPQ7_9BACL</name>